<feature type="compositionally biased region" description="Polar residues" evidence="3">
    <location>
        <begin position="161"/>
        <end position="170"/>
    </location>
</feature>
<keyword evidence="6" id="KW-1185">Reference proteome</keyword>
<feature type="compositionally biased region" description="Basic and acidic residues" evidence="3">
    <location>
        <begin position="537"/>
        <end position="556"/>
    </location>
</feature>
<dbReference type="InterPro" id="IPR033107">
    <property type="entry name" value="EIF-4B_RRM"/>
</dbReference>
<keyword evidence="1 2" id="KW-0694">RNA-binding</keyword>
<dbReference type="PANTHER" id="PTHR23236:SF2">
    <property type="entry name" value="EUKARYOTIC TRANSLATION INITIATION FACTOR 4B"/>
    <property type="match status" value="1"/>
</dbReference>
<feature type="compositionally biased region" description="Gly residues" evidence="3">
    <location>
        <begin position="643"/>
        <end position="659"/>
    </location>
</feature>
<evidence type="ECO:0000313" key="5">
    <source>
        <dbReference type="EnsemblMetazoa" id="G4656.3:cds"/>
    </source>
</evidence>
<dbReference type="EnsemblMetazoa" id="G4656.3">
    <property type="protein sequence ID" value="G4656.3:cds"/>
    <property type="gene ID" value="G4656"/>
</dbReference>
<sequence length="715" mass="79896">MAAQGKKKMKGKTINLTEFLSDEKGGSPAPTYSSNKIDWAAEMDSNDLEDLDLDLQRSMIDRSKLPTAPKAARGPDVDLGRIPNQPPYTAFIGNLPYEATEDLIENFFKNLKVVNVRLPTDQGRLRGFGYVEFEDRQSLIDALGLNDENMGGRKMRVDLAGQNQNENQKSGFGDRRNEGPDRTDSDWRRGPPPESDFDRNDRRGGGSDRWGGGRGFEDRGSRGYDRDDRGPSRGFDRDDRGPSRGFDRDDRGPSRGFDRDDRGPSRGFDRDERGPSRGFDRDDRGPRGYDRGDRGYDRDRGGFDRSGGPRDDWNSRRDFDDRGPSRGFDRDGGRGYRDRGFESGGDRGYDRRSRDRYDDRDRGYGSGFRRDDRRDDGYDRPRSDRPRSPEGGRDAPVERPRLNLQPRTKPVENEGPKNPGSAPEKKASIFGAAKPVDTAAREREIEERLAKQRLEESKRAEEEKENRNVGGRSGRPRQDSENSQDGNRRDSFEGSRRERRLSSNSSSKGGRSGPSHGRPRKDSEKSNHSQEVFSGGEEGKDEPKSPLSPVHREDPVKLVPAPPPPVNAWNKRKVETAQKPGNPGDGKSPPQSNSQVPAKSETKSNPTSAEPPATNAWAKGKPADLRSSESAWNNLPPKEERGGFPGEGRGGSSRGGRGRGTPTRGRGGKQKVPREKPIPKSIDEMPKFEEKEKKVWTDANKFAGLISDEDVENED</sequence>
<evidence type="ECO:0000256" key="1">
    <source>
        <dbReference type="ARBA" id="ARBA00022884"/>
    </source>
</evidence>
<feature type="region of interest" description="Disordered" evidence="3">
    <location>
        <begin position="159"/>
        <end position="687"/>
    </location>
</feature>
<dbReference type="AlphaFoldDB" id="A0A8W8N7Z9"/>
<feature type="compositionally biased region" description="Basic and acidic residues" evidence="3">
    <location>
        <begin position="172"/>
        <end position="206"/>
    </location>
</feature>
<dbReference type="InterPro" id="IPR012677">
    <property type="entry name" value="Nucleotide-bd_a/b_plait_sf"/>
</dbReference>
<feature type="compositionally biased region" description="Basic and acidic residues" evidence="3">
    <location>
        <begin position="476"/>
        <end position="496"/>
    </location>
</feature>
<reference evidence="5" key="1">
    <citation type="submission" date="2022-08" db="UniProtKB">
        <authorList>
            <consortium name="EnsemblMetazoa"/>
        </authorList>
    </citation>
    <scope>IDENTIFICATION</scope>
    <source>
        <strain evidence="5">05x7-T-G4-1.051#20</strain>
    </source>
</reference>
<name>A0A8W8N7Z9_MAGGI</name>
<dbReference type="SUPFAM" id="SSF54928">
    <property type="entry name" value="RNA-binding domain, RBD"/>
    <property type="match status" value="1"/>
</dbReference>
<dbReference type="GO" id="GO:0003723">
    <property type="term" value="F:RNA binding"/>
    <property type="evidence" value="ECO:0007669"/>
    <property type="project" value="UniProtKB-UniRule"/>
</dbReference>
<dbReference type="InterPro" id="IPR000504">
    <property type="entry name" value="RRM_dom"/>
</dbReference>
<evidence type="ECO:0000256" key="3">
    <source>
        <dbReference type="SAM" id="MobiDB-lite"/>
    </source>
</evidence>
<dbReference type="Gene3D" id="3.30.70.330">
    <property type="match status" value="1"/>
</dbReference>
<dbReference type="Proteomes" id="UP000005408">
    <property type="component" value="Unassembled WGS sequence"/>
</dbReference>
<feature type="compositionally biased region" description="Basic and acidic residues" evidence="3">
    <location>
        <begin position="439"/>
        <end position="467"/>
    </location>
</feature>
<feature type="compositionally biased region" description="Basic and acidic residues" evidence="3">
    <location>
        <begin position="215"/>
        <end position="401"/>
    </location>
</feature>
<feature type="compositionally biased region" description="Basic and acidic residues" evidence="3">
    <location>
        <begin position="672"/>
        <end position="687"/>
    </location>
</feature>
<accession>A0A8W8N7Z9</accession>
<dbReference type="SMART" id="SM00360">
    <property type="entry name" value="RRM"/>
    <property type="match status" value="1"/>
</dbReference>
<dbReference type="PANTHER" id="PTHR23236">
    <property type="entry name" value="EUKARYOTIC TRANSLATION INITIATION FACTOR 4B/4H"/>
    <property type="match status" value="1"/>
</dbReference>
<protein>
    <recommendedName>
        <fullName evidence="4">RRM domain-containing protein</fullName>
    </recommendedName>
</protein>
<evidence type="ECO:0000313" key="6">
    <source>
        <dbReference type="Proteomes" id="UP000005408"/>
    </source>
</evidence>
<organism evidence="5 6">
    <name type="scientific">Magallana gigas</name>
    <name type="common">Pacific oyster</name>
    <name type="synonym">Crassostrea gigas</name>
    <dbReference type="NCBI Taxonomy" id="29159"/>
    <lineage>
        <taxon>Eukaryota</taxon>
        <taxon>Metazoa</taxon>
        <taxon>Spiralia</taxon>
        <taxon>Lophotrochozoa</taxon>
        <taxon>Mollusca</taxon>
        <taxon>Bivalvia</taxon>
        <taxon>Autobranchia</taxon>
        <taxon>Pteriomorphia</taxon>
        <taxon>Ostreida</taxon>
        <taxon>Ostreoidea</taxon>
        <taxon>Ostreidae</taxon>
        <taxon>Magallana</taxon>
    </lineage>
</organism>
<feature type="compositionally biased region" description="Polar residues" evidence="3">
    <location>
        <begin position="589"/>
        <end position="608"/>
    </location>
</feature>
<evidence type="ECO:0000259" key="4">
    <source>
        <dbReference type="PROSITE" id="PS50102"/>
    </source>
</evidence>
<dbReference type="InterPro" id="IPR035979">
    <property type="entry name" value="RBD_domain_sf"/>
</dbReference>
<feature type="domain" description="RRM" evidence="4">
    <location>
        <begin position="88"/>
        <end position="162"/>
    </location>
</feature>
<dbReference type="Pfam" id="PF00076">
    <property type="entry name" value="RRM_1"/>
    <property type="match status" value="1"/>
</dbReference>
<dbReference type="PROSITE" id="PS50102">
    <property type="entry name" value="RRM"/>
    <property type="match status" value="1"/>
</dbReference>
<evidence type="ECO:0000256" key="2">
    <source>
        <dbReference type="PROSITE-ProRule" id="PRU00176"/>
    </source>
</evidence>
<feature type="compositionally biased region" description="Low complexity" evidence="3">
    <location>
        <begin position="502"/>
        <end position="516"/>
    </location>
</feature>
<dbReference type="CDD" id="cd12402">
    <property type="entry name" value="RRM_eIF4B"/>
    <property type="match status" value="1"/>
</dbReference>
<proteinExistence type="predicted"/>